<dbReference type="InterPro" id="IPR009343">
    <property type="entry name" value="DUF1002"/>
</dbReference>
<protein>
    <recommendedName>
        <fullName evidence="4">DUF1002 domain-containing protein</fullName>
    </recommendedName>
</protein>
<comment type="caution">
    <text evidence="2">The sequence shown here is derived from an EMBL/GenBank/DDBJ whole genome shotgun (WGS) entry which is preliminary data.</text>
</comment>
<dbReference type="EMBL" id="BMHQ01000017">
    <property type="protein sequence ID" value="GGE28503.1"/>
    <property type="molecule type" value="Genomic_DNA"/>
</dbReference>
<reference evidence="2" key="1">
    <citation type="journal article" date="2014" name="Int. J. Syst. Evol. Microbiol.">
        <title>Complete genome sequence of Corynebacterium casei LMG S-19264T (=DSM 44701T), isolated from a smear-ripened cheese.</title>
        <authorList>
            <consortium name="US DOE Joint Genome Institute (JGI-PGF)"/>
            <person name="Walter F."/>
            <person name="Albersmeier A."/>
            <person name="Kalinowski J."/>
            <person name="Ruckert C."/>
        </authorList>
    </citation>
    <scope>NUCLEOTIDE SEQUENCE</scope>
    <source>
        <strain evidence="2">CGMCC 1.15179</strain>
    </source>
</reference>
<dbReference type="AlphaFoldDB" id="A0A8J2VJB7"/>
<feature type="signal peptide" evidence="1">
    <location>
        <begin position="1"/>
        <end position="27"/>
    </location>
</feature>
<feature type="chain" id="PRO_5035150322" description="DUF1002 domain-containing protein" evidence="1">
    <location>
        <begin position="28"/>
        <end position="298"/>
    </location>
</feature>
<evidence type="ECO:0000313" key="2">
    <source>
        <dbReference type="EMBL" id="GGE28503.1"/>
    </source>
</evidence>
<name>A0A8J2VJB7_9BACL</name>
<accession>A0A8J2VJB7</accession>
<dbReference type="Pfam" id="PF06207">
    <property type="entry name" value="DUF1002"/>
    <property type="match status" value="1"/>
</dbReference>
<dbReference type="RefSeq" id="WP_188649003.1">
    <property type="nucleotide sequence ID" value="NZ_BMHQ01000017.1"/>
</dbReference>
<reference evidence="2" key="2">
    <citation type="submission" date="2020-09" db="EMBL/GenBank/DDBJ databases">
        <authorList>
            <person name="Sun Q."/>
            <person name="Zhou Y."/>
        </authorList>
    </citation>
    <scope>NUCLEOTIDE SEQUENCE</scope>
    <source>
        <strain evidence="2">CGMCC 1.15179</strain>
    </source>
</reference>
<keyword evidence="1" id="KW-0732">Signal</keyword>
<sequence length="298" mass="32068">MNLKKWSLFALIGLFLFAAVLPQTASADAVTGGGKTVVTLGADLTQQERQSLLQEMGADSNAETINVSIADIQQYLGKGSGNASVGGDNKAYSSARITLTGSGSGIKVKANNVTQVTEQMYANALLTAGVKDADVYVTSPKPVTGTAALTGIMMAFEKASNHQISQEQRQVANDEMLQTSQLGQKIGDKDKAAAFMTQVKEEIAKQQPQTEQEVRDIVVNVAGDLNVNLNDQDINNITNVMYKFSQLNIDWDALGSQLNDLKGQLDKVLNSEEAQGFFDQLLAWLKELWNSIMGATSK</sequence>
<gene>
    <name evidence="2" type="ORF">GCM10011571_33200</name>
</gene>
<evidence type="ECO:0008006" key="4">
    <source>
        <dbReference type="Google" id="ProtNLM"/>
    </source>
</evidence>
<proteinExistence type="predicted"/>
<evidence type="ECO:0000313" key="3">
    <source>
        <dbReference type="Proteomes" id="UP000625210"/>
    </source>
</evidence>
<dbReference type="Proteomes" id="UP000625210">
    <property type="component" value="Unassembled WGS sequence"/>
</dbReference>
<evidence type="ECO:0000256" key="1">
    <source>
        <dbReference type="SAM" id="SignalP"/>
    </source>
</evidence>
<organism evidence="2 3">
    <name type="scientific">Marinithermofilum abyssi</name>
    <dbReference type="NCBI Taxonomy" id="1571185"/>
    <lineage>
        <taxon>Bacteria</taxon>
        <taxon>Bacillati</taxon>
        <taxon>Bacillota</taxon>
        <taxon>Bacilli</taxon>
        <taxon>Bacillales</taxon>
        <taxon>Thermoactinomycetaceae</taxon>
        <taxon>Marinithermofilum</taxon>
    </lineage>
</organism>
<keyword evidence="3" id="KW-1185">Reference proteome</keyword>